<keyword evidence="2 6" id="KW-0812">Transmembrane</keyword>
<dbReference type="PRINTS" id="PR00164">
    <property type="entry name" value="ABC2TRNSPORT"/>
</dbReference>
<keyword evidence="5" id="KW-0046">Antibiotic resistance</keyword>
<dbReference type="PANTHER" id="PTHR43229:SF2">
    <property type="entry name" value="NODULATION PROTEIN J"/>
    <property type="match status" value="1"/>
</dbReference>
<feature type="transmembrane region" description="Helical" evidence="6">
    <location>
        <begin position="191"/>
        <end position="214"/>
    </location>
</feature>
<evidence type="ECO:0000259" key="7">
    <source>
        <dbReference type="PROSITE" id="PS51012"/>
    </source>
</evidence>
<evidence type="ECO:0000313" key="9">
    <source>
        <dbReference type="Proteomes" id="UP001235712"/>
    </source>
</evidence>
<feature type="transmembrane region" description="Helical" evidence="6">
    <location>
        <begin position="67"/>
        <end position="85"/>
    </location>
</feature>
<feature type="transmembrane region" description="Helical" evidence="6">
    <location>
        <begin position="234"/>
        <end position="255"/>
    </location>
</feature>
<dbReference type="PANTHER" id="PTHR43229">
    <property type="entry name" value="NODULATION PROTEIN J"/>
    <property type="match status" value="1"/>
</dbReference>
<feature type="transmembrane region" description="Helical" evidence="6">
    <location>
        <begin position="148"/>
        <end position="170"/>
    </location>
</feature>
<feature type="domain" description="ABC transmembrane type-2" evidence="7">
    <location>
        <begin position="31"/>
        <end position="262"/>
    </location>
</feature>
<organism evidence="8 9">
    <name type="scientific">Kineosporia succinea</name>
    <dbReference type="NCBI Taxonomy" id="84632"/>
    <lineage>
        <taxon>Bacteria</taxon>
        <taxon>Bacillati</taxon>
        <taxon>Actinomycetota</taxon>
        <taxon>Actinomycetes</taxon>
        <taxon>Kineosporiales</taxon>
        <taxon>Kineosporiaceae</taxon>
        <taxon>Kineosporia</taxon>
    </lineage>
</organism>
<keyword evidence="9" id="KW-1185">Reference proteome</keyword>
<dbReference type="InterPro" id="IPR013525">
    <property type="entry name" value="ABC2_TM"/>
</dbReference>
<keyword evidence="6" id="KW-0813">Transport</keyword>
<reference evidence="8 9" key="1">
    <citation type="submission" date="2023-07" db="EMBL/GenBank/DDBJ databases">
        <title>Sequencing the genomes of 1000 actinobacteria strains.</title>
        <authorList>
            <person name="Klenk H.-P."/>
        </authorList>
    </citation>
    <scope>NUCLEOTIDE SEQUENCE [LARGE SCALE GENOMIC DNA]</scope>
    <source>
        <strain evidence="8 9">DSM 44388</strain>
    </source>
</reference>
<dbReference type="InterPro" id="IPR047817">
    <property type="entry name" value="ABC2_TM_bact-type"/>
</dbReference>
<dbReference type="Pfam" id="PF01061">
    <property type="entry name" value="ABC2_membrane"/>
    <property type="match status" value="1"/>
</dbReference>
<feature type="transmembrane region" description="Helical" evidence="6">
    <location>
        <begin position="120"/>
        <end position="142"/>
    </location>
</feature>
<feature type="transmembrane region" description="Helical" evidence="6">
    <location>
        <begin position="33"/>
        <end position="55"/>
    </location>
</feature>
<proteinExistence type="inferred from homology"/>
<evidence type="ECO:0000256" key="6">
    <source>
        <dbReference type="RuleBase" id="RU361157"/>
    </source>
</evidence>
<protein>
    <recommendedName>
        <fullName evidence="6">Transport permease protein</fullName>
    </recommendedName>
</protein>
<evidence type="ECO:0000256" key="5">
    <source>
        <dbReference type="ARBA" id="ARBA00023251"/>
    </source>
</evidence>
<dbReference type="InterPro" id="IPR000412">
    <property type="entry name" value="ABC_2_transport"/>
</dbReference>
<dbReference type="EMBL" id="JAUSQZ010000001">
    <property type="protein sequence ID" value="MDP9824641.1"/>
    <property type="molecule type" value="Genomic_DNA"/>
</dbReference>
<keyword evidence="6" id="KW-1003">Cell membrane</keyword>
<name>A0ABT9NWE5_9ACTN</name>
<evidence type="ECO:0000313" key="8">
    <source>
        <dbReference type="EMBL" id="MDP9824641.1"/>
    </source>
</evidence>
<comment type="similarity">
    <text evidence="6">Belongs to the ABC-2 integral membrane protein family.</text>
</comment>
<dbReference type="InterPro" id="IPR051784">
    <property type="entry name" value="Nod_factor_ABC_transporter"/>
</dbReference>
<sequence length="265" mass="28292">MSTPTVELGDPARSLAAFEYWLRAYRRTWRSSAVTAFVMPVLFLGAFGLGLGSLVDAEGQGIGGVPYLEFVAPGILAASAMQSAFSESTWPILSSKKMNGHYFAQAGSPLTVPDIVSGQLLFILFRLSLGAVAFTVVGALFGAFASPWVALAVPIAVLTGLAHVTPLLAFSITRDSDAAFPMLIRFVMVPLYLFAGTFFPVSQLPAVVEFLAWLTPLWHGTQLCRDIATGDAPVLAPLGHVAYLVAWVVGGYVLAVRSYRKVLHA</sequence>
<gene>
    <name evidence="8" type="ORF">J2S57_000390</name>
</gene>
<accession>A0ABT9NWE5</accession>
<keyword evidence="3 6" id="KW-1133">Transmembrane helix</keyword>
<dbReference type="RefSeq" id="WP_307237591.1">
    <property type="nucleotide sequence ID" value="NZ_JAUSQZ010000001.1"/>
</dbReference>
<evidence type="ECO:0000256" key="1">
    <source>
        <dbReference type="ARBA" id="ARBA00004141"/>
    </source>
</evidence>
<comment type="caution">
    <text evidence="8">The sequence shown here is derived from an EMBL/GenBank/DDBJ whole genome shotgun (WGS) entry which is preliminary data.</text>
</comment>
<keyword evidence="4 6" id="KW-0472">Membrane</keyword>
<dbReference type="PIRSF" id="PIRSF006648">
    <property type="entry name" value="DrrB"/>
    <property type="match status" value="1"/>
</dbReference>
<evidence type="ECO:0000256" key="2">
    <source>
        <dbReference type="ARBA" id="ARBA00022692"/>
    </source>
</evidence>
<evidence type="ECO:0000256" key="4">
    <source>
        <dbReference type="ARBA" id="ARBA00023136"/>
    </source>
</evidence>
<dbReference type="PROSITE" id="PS51012">
    <property type="entry name" value="ABC_TM2"/>
    <property type="match status" value="1"/>
</dbReference>
<dbReference type="Proteomes" id="UP001235712">
    <property type="component" value="Unassembled WGS sequence"/>
</dbReference>
<evidence type="ECO:0000256" key="3">
    <source>
        <dbReference type="ARBA" id="ARBA00022989"/>
    </source>
</evidence>
<comment type="subcellular location">
    <subcellularLocation>
        <location evidence="6">Cell membrane</location>
        <topology evidence="6">Multi-pass membrane protein</topology>
    </subcellularLocation>
    <subcellularLocation>
        <location evidence="1">Membrane</location>
        <topology evidence="1">Multi-pass membrane protein</topology>
    </subcellularLocation>
</comment>